<dbReference type="SUPFAM" id="SSF53300">
    <property type="entry name" value="vWA-like"/>
    <property type="match status" value="1"/>
</dbReference>
<keyword evidence="1" id="KW-1133">Transmembrane helix</keyword>
<keyword evidence="1" id="KW-0812">Transmembrane</keyword>
<evidence type="ECO:0000256" key="1">
    <source>
        <dbReference type="SAM" id="Phobius"/>
    </source>
</evidence>
<dbReference type="CDD" id="cd00198">
    <property type="entry name" value="vWFA"/>
    <property type="match status" value="1"/>
</dbReference>
<evidence type="ECO:0000313" key="2">
    <source>
        <dbReference type="EMBL" id="QEF18085.1"/>
    </source>
</evidence>
<sequence>MKIRICATFMLFLFIWLHPFWTFAKGEEAKERVVSLVYDDSGSMRNNDRWKYANYALQSLVALLDEKDKFSYVPMSKPNDPLNISLAKDKRQMEIEGIGAWKTYLNTPFSAVETAMQSIKKEADIDGKREFWLIVLTDGEFNDLEKDKVGGKEQITQKLAQFKKDMDAKKISLHPILITMEEDLGQQEKAQLNTFKEIWKKELNGVTMPSSGEDGIVKSVNQVAALVANRDPFSSVESIVKTKVVGKKVEITTPFPLKRMTLVRQSPSLPDYQVTQISKPLQLQSSFSIHAPGEAKLFGNIVHISTENEEVIKPGTYTIEVDRDIEKEGLQVLVEPALNYTVSTYDKEDKDRKNVEEMYEDVTAVIEAKPTELPVQSSYFQAEVEIDGKQYAMKWDDKRHVFYYETKLTKGLVRGKVHMNIKGFYRQTKEFKIETTKKPKLSLQTVTKDYEEKVTNLENSKPFIIQPQLDDKPMTEEAVKKLLKSTGVTSKQSINYEIKQHGNQIYIYPRPHYSDTFNFTDTGTVEATIVVQDSKLPKVKKDITLHIQNAPFYEKYALIFKFVIPITLLLLIVGIIVLGWIVRPRFHRKALLYYEWDQEVAKDWLYQSEPELLKNKWWKHYFGIPYRAERKTVQSVTFIAKKGSKSIFVAKESQVVGMIIDGMFITEDEVGMEHKTLYPNELLVIDRGYGKEIYKYECE</sequence>
<protein>
    <submittedName>
        <fullName evidence="2">VWA domain-containing protein</fullName>
    </submittedName>
</protein>
<accession>A0A5B9HUS4</accession>
<organism evidence="2">
    <name type="scientific">Bacillus cereus</name>
    <dbReference type="NCBI Taxonomy" id="1396"/>
    <lineage>
        <taxon>Bacteria</taxon>
        <taxon>Bacillati</taxon>
        <taxon>Bacillota</taxon>
        <taxon>Bacilli</taxon>
        <taxon>Bacillales</taxon>
        <taxon>Bacillaceae</taxon>
        <taxon>Bacillus</taxon>
        <taxon>Bacillus cereus group</taxon>
    </lineage>
</organism>
<gene>
    <name evidence="2" type="ORF">FRY47_17545</name>
</gene>
<reference evidence="2" key="1">
    <citation type="submission" date="2019-08" db="EMBL/GenBank/DDBJ databases">
        <title>Antibiosis Participates in the Biocontrol of Bucillus cereus 0-9 Against Rice Sheath Blight.</title>
        <authorList>
            <person name="Wang G."/>
            <person name="Liu F."/>
        </authorList>
    </citation>
    <scope>NUCLEOTIDE SEQUENCE</scope>
    <source>
        <strain evidence="2">09</strain>
    </source>
</reference>
<dbReference type="Gene3D" id="3.40.50.410">
    <property type="entry name" value="von Willebrand factor, type A domain"/>
    <property type="match status" value="1"/>
</dbReference>
<feature type="transmembrane region" description="Helical" evidence="1">
    <location>
        <begin position="558"/>
        <end position="582"/>
    </location>
</feature>
<dbReference type="EMBL" id="CP042874">
    <property type="protein sequence ID" value="QEF18085.1"/>
    <property type="molecule type" value="Genomic_DNA"/>
</dbReference>
<dbReference type="InterPro" id="IPR036465">
    <property type="entry name" value="vWFA_dom_sf"/>
</dbReference>
<proteinExistence type="predicted"/>
<dbReference type="RefSeq" id="WP_000702083.1">
    <property type="nucleotide sequence ID" value="NZ_CP187290.1"/>
</dbReference>
<dbReference type="AlphaFoldDB" id="A0A5B9HUS4"/>
<name>A0A5B9HUS4_BACCE</name>
<keyword evidence="1" id="KW-0472">Membrane</keyword>